<gene>
    <name evidence="2" type="ORF">CJD36_002625</name>
</gene>
<protein>
    <recommendedName>
        <fullName evidence="1">FAD-binding domain-containing protein</fullName>
    </recommendedName>
</protein>
<feature type="domain" description="FAD-binding" evidence="1">
    <location>
        <begin position="10"/>
        <end position="309"/>
    </location>
</feature>
<organism evidence="2 3">
    <name type="scientific">Flavipsychrobacter stenotrophus</name>
    <dbReference type="NCBI Taxonomy" id="2077091"/>
    <lineage>
        <taxon>Bacteria</taxon>
        <taxon>Pseudomonadati</taxon>
        <taxon>Bacteroidota</taxon>
        <taxon>Chitinophagia</taxon>
        <taxon>Chitinophagales</taxon>
        <taxon>Chitinophagaceae</taxon>
        <taxon>Flavipsychrobacter</taxon>
    </lineage>
</organism>
<dbReference type="RefSeq" id="WP_105037540.1">
    <property type="nucleotide sequence ID" value="NZ_PPSL01000001.1"/>
</dbReference>
<dbReference type="AlphaFoldDB" id="A0A2S7T1C7"/>
<dbReference type="PANTHER" id="PTHR42685:SF22">
    <property type="entry name" value="CONDITIONED MEDIUM FACTOR RECEPTOR 1"/>
    <property type="match status" value="1"/>
</dbReference>
<evidence type="ECO:0000313" key="3">
    <source>
        <dbReference type="Proteomes" id="UP000239872"/>
    </source>
</evidence>
<dbReference type="Gene3D" id="3.50.50.60">
    <property type="entry name" value="FAD/NAD(P)-binding domain"/>
    <property type="match status" value="1"/>
</dbReference>
<comment type="caution">
    <text evidence="2">The sequence shown here is derived from an EMBL/GenBank/DDBJ whole genome shotgun (WGS) entry which is preliminary data.</text>
</comment>
<dbReference type="InterPro" id="IPR050407">
    <property type="entry name" value="Geranylgeranyl_reductase"/>
</dbReference>
<dbReference type="Pfam" id="PF01494">
    <property type="entry name" value="FAD_binding_3"/>
    <property type="match status" value="1"/>
</dbReference>
<dbReference type="InterPro" id="IPR036188">
    <property type="entry name" value="FAD/NAD-bd_sf"/>
</dbReference>
<dbReference type="InterPro" id="IPR002938">
    <property type="entry name" value="FAD-bd"/>
</dbReference>
<name>A0A2S7T1C7_9BACT</name>
<dbReference type="PROSITE" id="PS51257">
    <property type="entry name" value="PROKAR_LIPOPROTEIN"/>
    <property type="match status" value="1"/>
</dbReference>
<dbReference type="Proteomes" id="UP000239872">
    <property type="component" value="Unassembled WGS sequence"/>
</dbReference>
<reference evidence="2 3" key="1">
    <citation type="submission" date="2018-01" db="EMBL/GenBank/DDBJ databases">
        <title>A novel member of the phylum Bacteroidetes isolated from glacier ice.</title>
        <authorList>
            <person name="Liu Q."/>
            <person name="Xin Y.-H."/>
        </authorList>
    </citation>
    <scope>NUCLEOTIDE SEQUENCE [LARGE SCALE GENOMIC DNA]</scope>
    <source>
        <strain evidence="2 3">RB1R16</strain>
    </source>
</reference>
<proteinExistence type="predicted"/>
<evidence type="ECO:0000259" key="1">
    <source>
        <dbReference type="Pfam" id="PF01494"/>
    </source>
</evidence>
<dbReference type="PRINTS" id="PR00420">
    <property type="entry name" value="RNGMNOXGNASE"/>
</dbReference>
<dbReference type="GO" id="GO:0071949">
    <property type="term" value="F:FAD binding"/>
    <property type="evidence" value="ECO:0007669"/>
    <property type="project" value="InterPro"/>
</dbReference>
<sequence>MENRGEIRAYDVVIIGAGPGGASCALALKDSGLKVAIIDKSDFPRDKVCGELMHKKTVETFNSIIPGFKEEFTKFPKTLVLKHTKMHYKGKVVTYNWEGESYTCPRIHFDNYLLNKVKEAGNIDVFTNTTPEKFITDEQGVTITLKSADHTFRTKILIGADGVNSAVAKQLAHKVINKEHYLGAVRTYFSGITDLRSNTSEIYFNSKYHLNCMWVFPVEGGKANVGFGLLSSDISKKKINLKESFYQYFKIDKDLGEKFQNAKQEGPLEGFGVAIGSVMGTVSGDRFLLIGDAASLTNPISGTGMGNAVVSGKLAADQVKECFKQQNFSATFMQSYNALLDKQIYKDLVASYKATRFLAGIPFILDILFWLAQYKWIKKKIQSLV</sequence>
<dbReference type="SUPFAM" id="SSF51905">
    <property type="entry name" value="FAD/NAD(P)-binding domain"/>
    <property type="match status" value="1"/>
</dbReference>
<accession>A0A2S7T1C7</accession>
<keyword evidence="3" id="KW-1185">Reference proteome</keyword>
<dbReference type="EMBL" id="PPSL01000001">
    <property type="protein sequence ID" value="PQJ12657.1"/>
    <property type="molecule type" value="Genomic_DNA"/>
</dbReference>
<dbReference type="GO" id="GO:0016628">
    <property type="term" value="F:oxidoreductase activity, acting on the CH-CH group of donors, NAD or NADP as acceptor"/>
    <property type="evidence" value="ECO:0007669"/>
    <property type="project" value="InterPro"/>
</dbReference>
<dbReference type="PANTHER" id="PTHR42685">
    <property type="entry name" value="GERANYLGERANYL DIPHOSPHATE REDUCTASE"/>
    <property type="match status" value="1"/>
</dbReference>
<dbReference type="OrthoDB" id="9806565at2"/>
<dbReference type="NCBIfam" id="TIGR02032">
    <property type="entry name" value="GG-red-SF"/>
    <property type="match status" value="1"/>
</dbReference>
<evidence type="ECO:0000313" key="2">
    <source>
        <dbReference type="EMBL" id="PQJ12657.1"/>
    </source>
</evidence>
<dbReference type="InterPro" id="IPR011777">
    <property type="entry name" value="Geranylgeranyl_Rdtase_fam"/>
</dbReference>